<organism evidence="2 3">
    <name type="scientific">Fonsecaea erecta</name>
    <dbReference type="NCBI Taxonomy" id="1367422"/>
    <lineage>
        <taxon>Eukaryota</taxon>
        <taxon>Fungi</taxon>
        <taxon>Dikarya</taxon>
        <taxon>Ascomycota</taxon>
        <taxon>Pezizomycotina</taxon>
        <taxon>Eurotiomycetes</taxon>
        <taxon>Chaetothyriomycetidae</taxon>
        <taxon>Chaetothyriales</taxon>
        <taxon>Herpotrichiellaceae</taxon>
        <taxon>Fonsecaea</taxon>
    </lineage>
</organism>
<name>A0A178Z478_9EURO</name>
<comment type="caution">
    <text evidence="2">The sequence shown here is derived from an EMBL/GenBank/DDBJ whole genome shotgun (WGS) entry which is preliminary data.</text>
</comment>
<keyword evidence="3" id="KW-1185">Reference proteome</keyword>
<proteinExistence type="predicted"/>
<evidence type="ECO:0000313" key="3">
    <source>
        <dbReference type="Proteomes" id="UP000078343"/>
    </source>
</evidence>
<dbReference type="Proteomes" id="UP000078343">
    <property type="component" value="Unassembled WGS sequence"/>
</dbReference>
<protein>
    <submittedName>
        <fullName evidence="2">Uncharacterized protein</fullName>
    </submittedName>
</protein>
<dbReference type="RefSeq" id="XP_018687663.1">
    <property type="nucleotide sequence ID" value="XM_018842903.1"/>
</dbReference>
<feature type="region of interest" description="Disordered" evidence="1">
    <location>
        <begin position="350"/>
        <end position="376"/>
    </location>
</feature>
<feature type="region of interest" description="Disordered" evidence="1">
    <location>
        <begin position="178"/>
        <end position="202"/>
    </location>
</feature>
<feature type="compositionally biased region" description="Basic residues" evidence="1">
    <location>
        <begin position="1"/>
        <end position="10"/>
    </location>
</feature>
<dbReference type="STRING" id="1367422.A0A178Z478"/>
<accession>A0A178Z478</accession>
<feature type="compositionally biased region" description="Polar residues" evidence="1">
    <location>
        <begin position="365"/>
        <end position="376"/>
    </location>
</feature>
<feature type="compositionally biased region" description="Low complexity" evidence="1">
    <location>
        <begin position="557"/>
        <end position="566"/>
    </location>
</feature>
<feature type="region of interest" description="Disordered" evidence="1">
    <location>
        <begin position="282"/>
        <end position="324"/>
    </location>
</feature>
<evidence type="ECO:0000256" key="1">
    <source>
        <dbReference type="SAM" id="MobiDB-lite"/>
    </source>
</evidence>
<dbReference type="OrthoDB" id="4160377at2759"/>
<gene>
    <name evidence="2" type="ORF">AYL99_11397</name>
</gene>
<dbReference type="AlphaFoldDB" id="A0A178Z478"/>
<sequence length="674" mass="71050">MGRGPRRRRVKSEDEESEDEALTPMSPNTQKANHLKMIQRMDLGEDNADAIKTSDYSNRGRQFNPSSIVRECHVAGTEAARIAKENQGATSKWLTFGQSDEAIDDLFTQRQISNGNSHRHNVKEAKREEEARLGHKLSLEDTYNDHGGGRRAGMRVTSLPSRLAAAAAAAAPFTQTAGSTRPFATAPNNSEHAKRGKAVAARPWPPPALEGTPSMARALQIAQPSAKIVTPTMTAMCENRPAAAAASDSKRRALTLPAKQGFNLVEDSSQFMSSIKSKLATWSQDKPTEAQETSASAANADPATLAAAPSTEPAPQVGQASEHLHDPSIRRIPIAEFSFSVAHALAPANVSTHTDGEPSPGALSGFSTSITDGGESSTQLQAVTDDLIGLGIEDGTLSVTRSMSQVPGRASPLSTSGSILDSPILDQVSSKVLPTEVAKVVIIGGHRYVLESEVLSLKDTVQTKVSSTTTSVIGDSQVSDPASKAAALPQPSEASSTVASSINSTAVPTFRAVNPFAPREPLATNDTNIAASQGSVSTVTKDLKGPSTAAKPATRASSVVTSKTTVISKWADEPSSRSTNWPTAHVVRPSSPIFGDRKVFGHLSQEASESKNYEPPPPPPPPDTKPPTTTTTTKRKYEPMGPGLAMLLQDIADAERKKADAAAAAAPHDSDEEL</sequence>
<feature type="compositionally biased region" description="Pro residues" evidence="1">
    <location>
        <begin position="614"/>
        <end position="625"/>
    </location>
</feature>
<reference evidence="2 3" key="1">
    <citation type="submission" date="2016-04" db="EMBL/GenBank/DDBJ databases">
        <title>Draft genome of Fonsecaea erecta CBS 125763.</title>
        <authorList>
            <person name="Weiss V.A."/>
            <person name="Vicente V.A."/>
            <person name="Raittz R.T."/>
            <person name="Moreno L.F."/>
            <person name="De Souza E.M."/>
            <person name="Pedrosa F.O."/>
            <person name="Steffens M.B."/>
            <person name="Faoro H."/>
            <person name="Tadra-Sfeir M.Z."/>
            <person name="Najafzadeh M.J."/>
            <person name="Felipe M.S."/>
            <person name="Teixeira M."/>
            <person name="Sun J."/>
            <person name="Xi L."/>
            <person name="Gomes R."/>
            <person name="De Azevedo C.M."/>
            <person name="Salgado C.G."/>
            <person name="Da Silva M.B."/>
            <person name="Nascimento M.F."/>
            <person name="Queiroz-Telles F."/>
            <person name="Attili D.S."/>
            <person name="Gorbushina A."/>
        </authorList>
    </citation>
    <scope>NUCLEOTIDE SEQUENCE [LARGE SCALE GENOMIC DNA]</scope>
    <source>
        <strain evidence="2 3">CBS 125763</strain>
    </source>
</reference>
<dbReference type="GeneID" id="30015565"/>
<dbReference type="EMBL" id="LVYI01000014">
    <property type="protein sequence ID" value="OAP54296.1"/>
    <property type="molecule type" value="Genomic_DNA"/>
</dbReference>
<feature type="region of interest" description="Disordered" evidence="1">
    <location>
        <begin position="1"/>
        <end position="32"/>
    </location>
</feature>
<feature type="compositionally biased region" description="Low complexity" evidence="1">
    <location>
        <begin position="293"/>
        <end position="311"/>
    </location>
</feature>
<feature type="region of interest" description="Disordered" evidence="1">
    <location>
        <begin position="533"/>
        <end position="674"/>
    </location>
</feature>
<evidence type="ECO:0000313" key="2">
    <source>
        <dbReference type="EMBL" id="OAP54296.1"/>
    </source>
</evidence>